<accession>A0A5J4WKT1</accession>
<proteinExistence type="predicted"/>
<dbReference type="Proteomes" id="UP000324800">
    <property type="component" value="Unassembled WGS sequence"/>
</dbReference>
<organism evidence="1 2">
    <name type="scientific">Streblomastix strix</name>
    <dbReference type="NCBI Taxonomy" id="222440"/>
    <lineage>
        <taxon>Eukaryota</taxon>
        <taxon>Metamonada</taxon>
        <taxon>Preaxostyla</taxon>
        <taxon>Oxymonadida</taxon>
        <taxon>Streblomastigidae</taxon>
        <taxon>Streblomastix</taxon>
    </lineage>
</organism>
<protein>
    <submittedName>
        <fullName evidence="1">Uncharacterized protein</fullName>
    </submittedName>
</protein>
<gene>
    <name evidence="1" type="ORF">EZS28_009563</name>
</gene>
<sequence length="205" mass="23333">MLDTPKFTTRTPTATVVEQPEPKFQIGKFLQSEHQPSLLNVKRLFLPRQEVTERTQTVMGKMLEAITGTRNIQCPSLLPVTIVPHPDEVLDSKRSQIDKILQKVLALALYNFKVNEGLIAYFMERGAKQLVIDVISILIHNLMEAERTLIARSRNGNRVNANYYNLIANTINSYLNRQTAQRLLESYVIAKSDVANKIRQESPIC</sequence>
<reference evidence="1 2" key="1">
    <citation type="submission" date="2019-03" db="EMBL/GenBank/DDBJ databases">
        <title>Single cell metagenomics reveals metabolic interactions within the superorganism composed of flagellate Streblomastix strix and complex community of Bacteroidetes bacteria on its surface.</title>
        <authorList>
            <person name="Treitli S.C."/>
            <person name="Kolisko M."/>
            <person name="Husnik F."/>
            <person name="Keeling P."/>
            <person name="Hampl V."/>
        </authorList>
    </citation>
    <scope>NUCLEOTIDE SEQUENCE [LARGE SCALE GENOMIC DNA]</scope>
    <source>
        <strain evidence="1">ST1C</strain>
    </source>
</reference>
<name>A0A5J4WKT1_9EUKA</name>
<evidence type="ECO:0000313" key="2">
    <source>
        <dbReference type="Proteomes" id="UP000324800"/>
    </source>
</evidence>
<dbReference type="AlphaFoldDB" id="A0A5J4WKT1"/>
<comment type="caution">
    <text evidence="1">The sequence shown here is derived from an EMBL/GenBank/DDBJ whole genome shotgun (WGS) entry which is preliminary data.</text>
</comment>
<evidence type="ECO:0000313" key="1">
    <source>
        <dbReference type="EMBL" id="KAA6394909.1"/>
    </source>
</evidence>
<dbReference type="EMBL" id="SNRW01001815">
    <property type="protein sequence ID" value="KAA6394909.1"/>
    <property type="molecule type" value="Genomic_DNA"/>
</dbReference>